<dbReference type="InterPro" id="IPR004482">
    <property type="entry name" value="Mg_chelat-rel"/>
</dbReference>
<dbReference type="InterPro" id="IPR027417">
    <property type="entry name" value="P-loop_NTPase"/>
</dbReference>
<gene>
    <name evidence="5" type="ORF">IAD28_01830</name>
</gene>
<dbReference type="GO" id="GO:0003677">
    <property type="term" value="F:DNA binding"/>
    <property type="evidence" value="ECO:0007669"/>
    <property type="project" value="InterPro"/>
</dbReference>
<dbReference type="EMBL" id="DVOL01000023">
    <property type="protein sequence ID" value="HIV10420.1"/>
    <property type="molecule type" value="Genomic_DNA"/>
</dbReference>
<dbReference type="InterPro" id="IPR003593">
    <property type="entry name" value="AAA+_ATPase"/>
</dbReference>
<reference evidence="5" key="1">
    <citation type="submission" date="2020-10" db="EMBL/GenBank/DDBJ databases">
        <authorList>
            <person name="Gilroy R."/>
        </authorList>
    </citation>
    <scope>NUCLEOTIDE SEQUENCE</scope>
    <source>
        <strain evidence="5">1370</strain>
    </source>
</reference>
<dbReference type="PANTHER" id="PTHR32039:SF7">
    <property type="entry name" value="COMPETENCE PROTEIN COMM"/>
    <property type="match status" value="1"/>
</dbReference>
<evidence type="ECO:0000256" key="3">
    <source>
        <dbReference type="ARBA" id="ARBA00022840"/>
    </source>
</evidence>
<dbReference type="Gene3D" id="3.30.230.10">
    <property type="match status" value="1"/>
</dbReference>
<dbReference type="Gene3D" id="3.40.50.300">
    <property type="entry name" value="P-loop containing nucleotide triphosphate hydrolases"/>
    <property type="match status" value="1"/>
</dbReference>
<feature type="domain" description="AAA+ ATPase" evidence="4">
    <location>
        <begin position="211"/>
        <end position="394"/>
    </location>
</feature>
<evidence type="ECO:0000256" key="2">
    <source>
        <dbReference type="ARBA" id="ARBA00022741"/>
    </source>
</evidence>
<sequence>MFARVKTVGLFGMNAFEVDVEVERSRGMDKLEIVGLADVSVRESRERISSAFRSCEIPFPRGRVIVNLAPADVKKSGSSQDLAIAVSIMLSSGIIGEECTQGSAFMGELSLGGELRPINGVLPMVLSARRAGIKRVFVPKDNAFEASVAEGLEVFGVGTLRELLEHLLGKRRLPVMPEFVPREEDSLYSLDFSQVRGQRFAKTALEIAACGGHNLIMIGAPGSGKSMLAKRMPTILPKMTLEESIETTNIYSIAGMIDKNSPLVTKRPFRSPHHTVSSAGLVGGGSIPRPGEISLAHNGLLFLDELPEFDRSSLEILRQPIEDGRVTISRAMGTVTYPADIMIVAAMNPCPCGYYGHPKRSCSCTPRQVGGYLSKVSGPLLDRFDLHVEVAPVEYSSLSSDESEESSAEILKRVEKAREIQKRRYLGTGISCNARLTPELMRTHCRLTDSADKLLGDAFERLGLSARAHDKILKVARTIADMSGEELIDKSHIAQAIRYRNLDRKYWK</sequence>
<dbReference type="PANTHER" id="PTHR32039">
    <property type="entry name" value="MAGNESIUM-CHELATASE SUBUNIT CHLI"/>
    <property type="match status" value="1"/>
</dbReference>
<dbReference type="Pfam" id="PF01078">
    <property type="entry name" value="Mg_chelatase"/>
    <property type="match status" value="1"/>
</dbReference>
<evidence type="ECO:0000313" key="6">
    <source>
        <dbReference type="Proteomes" id="UP000823960"/>
    </source>
</evidence>
<dbReference type="NCBIfam" id="TIGR00368">
    <property type="entry name" value="YifB family Mg chelatase-like AAA ATPase"/>
    <property type="match status" value="1"/>
</dbReference>
<dbReference type="GO" id="GO:0005524">
    <property type="term" value="F:ATP binding"/>
    <property type="evidence" value="ECO:0007669"/>
    <property type="project" value="UniProtKB-KW"/>
</dbReference>
<dbReference type="AlphaFoldDB" id="A0A9D1T3E9"/>
<evidence type="ECO:0000259" key="4">
    <source>
        <dbReference type="SMART" id="SM00382"/>
    </source>
</evidence>
<proteinExistence type="inferred from homology"/>
<dbReference type="InterPro" id="IPR001208">
    <property type="entry name" value="MCM_dom"/>
</dbReference>
<organism evidence="5 6">
    <name type="scientific">Candidatus Faeciplasma avium</name>
    <dbReference type="NCBI Taxonomy" id="2840798"/>
    <lineage>
        <taxon>Bacteria</taxon>
        <taxon>Bacillati</taxon>
        <taxon>Bacillota</taxon>
        <taxon>Clostridia</taxon>
        <taxon>Eubacteriales</taxon>
        <taxon>Oscillospiraceae</taxon>
        <taxon>Oscillospiraceae incertae sedis</taxon>
        <taxon>Candidatus Faeciplasma</taxon>
    </lineage>
</organism>
<dbReference type="InterPro" id="IPR000523">
    <property type="entry name" value="Mg_chelatse_chII-like_cat_dom"/>
</dbReference>
<comment type="similarity">
    <text evidence="1">Belongs to the Mg-chelatase subunits D/I family. ComM subfamily.</text>
</comment>
<keyword evidence="3" id="KW-0067">ATP-binding</keyword>
<dbReference type="Proteomes" id="UP000823960">
    <property type="component" value="Unassembled WGS sequence"/>
</dbReference>
<accession>A0A9D1T3E9</accession>
<dbReference type="SMART" id="SM00382">
    <property type="entry name" value="AAA"/>
    <property type="match status" value="1"/>
</dbReference>
<dbReference type="InterPro" id="IPR025158">
    <property type="entry name" value="Mg_chelat-rel_C"/>
</dbReference>
<dbReference type="InterPro" id="IPR045006">
    <property type="entry name" value="CHLI-like"/>
</dbReference>
<keyword evidence="2" id="KW-0547">Nucleotide-binding</keyword>
<protein>
    <submittedName>
        <fullName evidence="5">YifB family Mg chelatase-like AAA ATPase</fullName>
    </submittedName>
</protein>
<comment type="caution">
    <text evidence="5">The sequence shown here is derived from an EMBL/GenBank/DDBJ whole genome shotgun (WGS) entry which is preliminary data.</text>
</comment>
<dbReference type="Pfam" id="PF13541">
    <property type="entry name" value="ChlI"/>
    <property type="match status" value="1"/>
</dbReference>
<dbReference type="SUPFAM" id="SSF54211">
    <property type="entry name" value="Ribosomal protein S5 domain 2-like"/>
    <property type="match status" value="1"/>
</dbReference>
<dbReference type="InterPro" id="IPR020568">
    <property type="entry name" value="Ribosomal_Su5_D2-typ_SF"/>
</dbReference>
<name>A0A9D1T3E9_9FIRM</name>
<dbReference type="PRINTS" id="PR01657">
    <property type="entry name" value="MCMFAMILY"/>
</dbReference>
<dbReference type="SUPFAM" id="SSF52540">
    <property type="entry name" value="P-loop containing nucleoside triphosphate hydrolases"/>
    <property type="match status" value="1"/>
</dbReference>
<reference evidence="5" key="2">
    <citation type="journal article" date="2021" name="PeerJ">
        <title>Extensive microbial diversity within the chicken gut microbiome revealed by metagenomics and culture.</title>
        <authorList>
            <person name="Gilroy R."/>
            <person name="Ravi A."/>
            <person name="Getino M."/>
            <person name="Pursley I."/>
            <person name="Horton D.L."/>
            <person name="Alikhan N.F."/>
            <person name="Baker D."/>
            <person name="Gharbi K."/>
            <person name="Hall N."/>
            <person name="Watson M."/>
            <person name="Adriaenssens E.M."/>
            <person name="Foster-Nyarko E."/>
            <person name="Jarju S."/>
            <person name="Secka A."/>
            <person name="Antonio M."/>
            <person name="Oren A."/>
            <person name="Chaudhuri R.R."/>
            <person name="La Ragione R."/>
            <person name="Hildebrand F."/>
            <person name="Pallen M.J."/>
        </authorList>
    </citation>
    <scope>NUCLEOTIDE SEQUENCE</scope>
    <source>
        <strain evidence="5">1370</strain>
    </source>
</reference>
<evidence type="ECO:0000256" key="1">
    <source>
        <dbReference type="ARBA" id="ARBA00006354"/>
    </source>
</evidence>
<dbReference type="InterPro" id="IPR014721">
    <property type="entry name" value="Ribsml_uS5_D2-typ_fold_subgr"/>
</dbReference>
<evidence type="ECO:0000313" key="5">
    <source>
        <dbReference type="EMBL" id="HIV10420.1"/>
    </source>
</evidence>
<dbReference type="Pfam" id="PF13335">
    <property type="entry name" value="Mg_chelatase_C"/>
    <property type="match status" value="1"/>
</dbReference>